<keyword evidence="2" id="KW-1185">Reference proteome</keyword>
<dbReference type="Proteomes" id="UP001202052">
    <property type="component" value="Unassembled WGS sequence"/>
</dbReference>
<evidence type="ECO:0000313" key="2">
    <source>
        <dbReference type="Proteomes" id="UP001202052"/>
    </source>
</evidence>
<accession>A0ABT0P6P1</accession>
<sequence>MTQFQVDMSEESGKSVAQAAAASGVDPNTYVASLVETQLPRHLFLTGAQTCIEQFGESFAERFGPTRPGQQAA</sequence>
<comment type="caution">
    <text evidence="1">The sequence shown here is derived from an EMBL/GenBank/DDBJ whole genome shotgun (WGS) entry which is preliminary data.</text>
</comment>
<protein>
    <submittedName>
        <fullName evidence="1">Uncharacterized protein</fullName>
    </submittedName>
</protein>
<dbReference type="EMBL" id="JAMCCK010000120">
    <property type="protein sequence ID" value="MCL3999041.1"/>
    <property type="molecule type" value="Genomic_DNA"/>
</dbReference>
<evidence type="ECO:0000313" key="1">
    <source>
        <dbReference type="EMBL" id="MCL3999041.1"/>
    </source>
</evidence>
<proteinExistence type="predicted"/>
<reference evidence="1 2" key="1">
    <citation type="submission" date="2022-05" db="EMBL/GenBank/DDBJ databases">
        <title>Genome Resource of Streptomyces lavenduligriseus GA1-1, a Strain with Broad-Spectrum Antifungal Activity against Phytopathogenic Fungi.</title>
        <authorList>
            <person name="Qi D."/>
        </authorList>
    </citation>
    <scope>NUCLEOTIDE SEQUENCE [LARGE SCALE GENOMIC DNA]</scope>
    <source>
        <strain evidence="1 2">GA1-1</strain>
    </source>
</reference>
<gene>
    <name evidence="1" type="ORF">M4438_37085</name>
</gene>
<dbReference type="RefSeq" id="WP_249493573.1">
    <property type="nucleotide sequence ID" value="NZ_JAMCCK010000120.1"/>
</dbReference>
<organism evidence="1 2">
    <name type="scientific">Streptomyces lavenduligriseus</name>
    <dbReference type="NCBI Taxonomy" id="67315"/>
    <lineage>
        <taxon>Bacteria</taxon>
        <taxon>Bacillati</taxon>
        <taxon>Actinomycetota</taxon>
        <taxon>Actinomycetes</taxon>
        <taxon>Kitasatosporales</taxon>
        <taxon>Streptomycetaceae</taxon>
        <taxon>Streptomyces</taxon>
    </lineage>
</organism>
<name>A0ABT0P6P1_9ACTN</name>